<gene>
    <name evidence="3" type="ORF">DAPPUDRAFT_304178</name>
</gene>
<evidence type="ECO:0000256" key="2">
    <source>
        <dbReference type="ARBA" id="ARBA00022737"/>
    </source>
</evidence>
<dbReference type="PhylomeDB" id="E9GJT2"/>
<comment type="similarity">
    <text evidence="1">Belongs to the hcp beta-lactamase family.</text>
</comment>
<dbReference type="Proteomes" id="UP000000305">
    <property type="component" value="Unassembled WGS sequence"/>
</dbReference>
<dbReference type="FunCoup" id="E9GJT2">
    <property type="interactions" value="415"/>
</dbReference>
<dbReference type="AlphaFoldDB" id="E9GJT2"/>
<dbReference type="STRING" id="6669.E9GJT2"/>
<protein>
    <recommendedName>
        <fullName evidence="5">Cytochrome c oxidase assembly factor 7</fullName>
    </recommendedName>
</protein>
<sequence length="229" mass="26260">MAWNFKNEEEVKQFSDKLGNDYRFGCFNEKKPEVCHLLGDFMEGFKRDFKKAAIIYRSTCDDYSFSHSCHKYATYSLTGKGSPPDYLKAFEYFKKGCHLEDAGSCFFAGLMCMYDNENTKIKQDYLQGMGFLNQSCDKGNHNSCHYISGIYFFGVPDVLKKNMATAYDYSSKACELGNIYACANISRMYKKGDGVEKNPELANAYKKKVIVMGKELKDQFKPVELEREA</sequence>
<dbReference type="PANTHER" id="PTHR13891:SF1">
    <property type="entry name" value="CYTOCHROME C OXIDASE ASSEMBLY FACTOR 7"/>
    <property type="match status" value="1"/>
</dbReference>
<dbReference type="InterPro" id="IPR006597">
    <property type="entry name" value="Sel1-like"/>
</dbReference>
<proteinExistence type="inferred from homology"/>
<dbReference type="HOGENOM" id="CLU_000288_36_9_1"/>
<dbReference type="PANTHER" id="PTHR13891">
    <property type="entry name" value="CYTOCHROME C OXIDASE ASSEMBLY FACTOR 7"/>
    <property type="match status" value="1"/>
</dbReference>
<dbReference type="InterPro" id="IPR040239">
    <property type="entry name" value="HcpB-like"/>
</dbReference>
<dbReference type="eggNOG" id="KOG4014">
    <property type="taxonomic scope" value="Eukaryota"/>
</dbReference>
<keyword evidence="4" id="KW-1185">Reference proteome</keyword>
<dbReference type="OMA" id="QYASKAC"/>
<organism evidence="3 4">
    <name type="scientific">Daphnia pulex</name>
    <name type="common">Water flea</name>
    <dbReference type="NCBI Taxonomy" id="6669"/>
    <lineage>
        <taxon>Eukaryota</taxon>
        <taxon>Metazoa</taxon>
        <taxon>Ecdysozoa</taxon>
        <taxon>Arthropoda</taxon>
        <taxon>Crustacea</taxon>
        <taxon>Branchiopoda</taxon>
        <taxon>Diplostraca</taxon>
        <taxon>Cladocera</taxon>
        <taxon>Anomopoda</taxon>
        <taxon>Daphniidae</taxon>
        <taxon>Daphnia</taxon>
    </lineage>
</organism>
<dbReference type="Gene3D" id="1.25.40.10">
    <property type="entry name" value="Tetratricopeptide repeat domain"/>
    <property type="match status" value="1"/>
</dbReference>
<keyword evidence="2" id="KW-0677">Repeat</keyword>
<accession>E9GJT2</accession>
<reference evidence="3 4" key="1">
    <citation type="journal article" date="2011" name="Science">
        <title>The ecoresponsive genome of Daphnia pulex.</title>
        <authorList>
            <person name="Colbourne J.K."/>
            <person name="Pfrender M.E."/>
            <person name="Gilbert D."/>
            <person name="Thomas W.K."/>
            <person name="Tucker A."/>
            <person name="Oakley T.H."/>
            <person name="Tokishita S."/>
            <person name="Aerts A."/>
            <person name="Arnold G.J."/>
            <person name="Basu M.K."/>
            <person name="Bauer D.J."/>
            <person name="Caceres C.E."/>
            <person name="Carmel L."/>
            <person name="Casola C."/>
            <person name="Choi J.H."/>
            <person name="Detter J.C."/>
            <person name="Dong Q."/>
            <person name="Dusheyko S."/>
            <person name="Eads B.D."/>
            <person name="Frohlich T."/>
            <person name="Geiler-Samerotte K.A."/>
            <person name="Gerlach D."/>
            <person name="Hatcher P."/>
            <person name="Jogdeo S."/>
            <person name="Krijgsveld J."/>
            <person name="Kriventseva E.V."/>
            <person name="Kultz D."/>
            <person name="Laforsch C."/>
            <person name="Lindquist E."/>
            <person name="Lopez J."/>
            <person name="Manak J.R."/>
            <person name="Muller J."/>
            <person name="Pangilinan J."/>
            <person name="Patwardhan R.P."/>
            <person name="Pitluck S."/>
            <person name="Pritham E.J."/>
            <person name="Rechtsteiner A."/>
            <person name="Rho M."/>
            <person name="Rogozin I.B."/>
            <person name="Sakarya O."/>
            <person name="Salamov A."/>
            <person name="Schaack S."/>
            <person name="Shapiro H."/>
            <person name="Shiga Y."/>
            <person name="Skalitzky C."/>
            <person name="Smith Z."/>
            <person name="Souvorov A."/>
            <person name="Sung W."/>
            <person name="Tang Z."/>
            <person name="Tsuchiya D."/>
            <person name="Tu H."/>
            <person name="Vos H."/>
            <person name="Wang M."/>
            <person name="Wolf Y.I."/>
            <person name="Yamagata H."/>
            <person name="Yamada T."/>
            <person name="Ye Y."/>
            <person name="Shaw J.R."/>
            <person name="Andrews J."/>
            <person name="Crease T.J."/>
            <person name="Tang H."/>
            <person name="Lucas S.M."/>
            <person name="Robertson H.M."/>
            <person name="Bork P."/>
            <person name="Koonin E.V."/>
            <person name="Zdobnov E.M."/>
            <person name="Grigoriev I.V."/>
            <person name="Lynch M."/>
            <person name="Boore J.L."/>
        </authorList>
    </citation>
    <scope>NUCLEOTIDE SEQUENCE [LARGE SCALE GENOMIC DNA]</scope>
</reference>
<dbReference type="EMBL" id="GL732548">
    <property type="protein sequence ID" value="EFX80262.1"/>
    <property type="molecule type" value="Genomic_DNA"/>
</dbReference>
<dbReference type="InterPro" id="IPR011990">
    <property type="entry name" value="TPR-like_helical_dom_sf"/>
</dbReference>
<dbReference type="Pfam" id="PF08238">
    <property type="entry name" value="Sel1"/>
    <property type="match status" value="5"/>
</dbReference>
<evidence type="ECO:0008006" key="5">
    <source>
        <dbReference type="Google" id="ProtNLM"/>
    </source>
</evidence>
<dbReference type="OrthoDB" id="272077at2759"/>
<evidence type="ECO:0000313" key="3">
    <source>
        <dbReference type="EMBL" id="EFX80262.1"/>
    </source>
</evidence>
<evidence type="ECO:0000313" key="4">
    <source>
        <dbReference type="Proteomes" id="UP000000305"/>
    </source>
</evidence>
<name>E9GJT2_DAPPU</name>
<dbReference type="SMART" id="SM00671">
    <property type="entry name" value="SEL1"/>
    <property type="match status" value="5"/>
</dbReference>
<dbReference type="GO" id="GO:0005758">
    <property type="term" value="C:mitochondrial intermembrane space"/>
    <property type="evidence" value="ECO:0000318"/>
    <property type="project" value="GO_Central"/>
</dbReference>
<dbReference type="InParanoid" id="E9GJT2"/>
<dbReference type="SUPFAM" id="SSF81901">
    <property type="entry name" value="HCP-like"/>
    <property type="match status" value="1"/>
</dbReference>
<dbReference type="KEGG" id="dpx:DAPPUDRAFT_304178"/>
<evidence type="ECO:0000256" key="1">
    <source>
        <dbReference type="ARBA" id="ARBA00008486"/>
    </source>
</evidence>